<dbReference type="InterPro" id="IPR001017">
    <property type="entry name" value="DH_E1"/>
</dbReference>
<dbReference type="RefSeq" id="WP_377787633.1">
    <property type="nucleotide sequence ID" value="NZ_JBHLYQ010000009.1"/>
</dbReference>
<dbReference type="Pfam" id="PF00676">
    <property type="entry name" value="E1_dh"/>
    <property type="match status" value="1"/>
</dbReference>
<dbReference type="Proteomes" id="UP001589788">
    <property type="component" value="Unassembled WGS sequence"/>
</dbReference>
<reference evidence="9 10" key="1">
    <citation type="submission" date="2024-09" db="EMBL/GenBank/DDBJ databases">
        <authorList>
            <person name="Sun Q."/>
            <person name="Mori K."/>
        </authorList>
    </citation>
    <scope>NUCLEOTIDE SEQUENCE [LARGE SCALE GENOMIC DNA]</scope>
    <source>
        <strain evidence="9 10">JCM 15389</strain>
    </source>
</reference>
<protein>
    <recommendedName>
        <fullName evidence="2">dihydrolipoyllysine-residue succinyltransferase</fullName>
        <ecNumber evidence="2">2.3.1.61</ecNumber>
    </recommendedName>
</protein>
<dbReference type="Pfam" id="PF02780">
    <property type="entry name" value="Transketolase_C"/>
    <property type="match status" value="1"/>
</dbReference>
<evidence type="ECO:0000313" key="10">
    <source>
        <dbReference type="Proteomes" id="UP001589788"/>
    </source>
</evidence>
<comment type="catalytic activity">
    <reaction evidence="6">
        <text>N(6)-[(R)-lipoyl]-L-lysyl-[protein] + 2-oxoglutarate + H(+) = N(6)-[(R)-S(8)-succinyldihydrolipoyl]-L-lysyl-[protein] + CO2</text>
        <dbReference type="Rhea" id="RHEA:12188"/>
        <dbReference type="Rhea" id="RHEA-COMP:10474"/>
        <dbReference type="Rhea" id="RHEA-COMP:20092"/>
        <dbReference type="ChEBI" id="CHEBI:15378"/>
        <dbReference type="ChEBI" id="CHEBI:16526"/>
        <dbReference type="ChEBI" id="CHEBI:16810"/>
        <dbReference type="ChEBI" id="CHEBI:83099"/>
        <dbReference type="ChEBI" id="CHEBI:83120"/>
        <dbReference type="EC" id="1.2.4.2"/>
    </reaction>
</comment>
<dbReference type="Gene3D" id="3.40.50.920">
    <property type="match status" value="1"/>
</dbReference>
<dbReference type="SUPFAM" id="SSF52518">
    <property type="entry name" value="Thiamin diphosphate-binding fold (THDP-binding)"/>
    <property type="match status" value="2"/>
</dbReference>
<dbReference type="EC" id="2.3.1.61" evidence="2"/>
<dbReference type="InterPro" id="IPR005475">
    <property type="entry name" value="Transketolase-like_Pyr-bd"/>
</dbReference>
<keyword evidence="10" id="KW-1185">Reference proteome</keyword>
<feature type="region of interest" description="Disordered" evidence="7">
    <location>
        <begin position="349"/>
        <end position="369"/>
    </location>
</feature>
<dbReference type="Pfam" id="PF02779">
    <property type="entry name" value="Transket_pyr"/>
    <property type="match status" value="1"/>
</dbReference>
<dbReference type="SUPFAM" id="SSF52922">
    <property type="entry name" value="TK C-terminal domain-like"/>
    <property type="match status" value="1"/>
</dbReference>
<dbReference type="InterPro" id="IPR029061">
    <property type="entry name" value="THDP-binding"/>
</dbReference>
<evidence type="ECO:0000256" key="5">
    <source>
        <dbReference type="ARBA" id="ARBA00023052"/>
    </source>
</evidence>
<gene>
    <name evidence="9" type="ORF">ACFFRE_01985</name>
</gene>
<dbReference type="SMART" id="SM00861">
    <property type="entry name" value="Transket_pyr"/>
    <property type="match status" value="1"/>
</dbReference>
<sequence length="711" mass="76175">MVIAPDQVADPLAGFPVQELLEDFATCCRSRALDDREILLQKQSKVFFQISGAGHEVLLTAVARALRPGSDWFFPYYRDRALVLALGVSPLDLLLQAVGSALDPASGGRQMPCHFGDRARHIVSQSSPTGSQCLPAVGCAEAGRYLVRRPELLAAGLHAAGDEVVYVSLGDGTTSEGEFWESLNTACRLHLPVLYLVADNGYAISVRAADQAPAPISELVQGFRGLAVSRCDGWDYAECRRTAAQAVARVRAGEGPGLIHARVTRPYSHSSADSQAKYRPGAELAEEARHDPIECFAAALLAAGLANAEQLDAIRRQARAEVAAAADAALAAPRPDPARVHLHLFAEGSSPTAPSASPIPAPAAPPTGEGTEPLVLAEAIRATLFERMAADERIVVFGEDVADADEGLLAEVEGKGGVFGVTRGLQRRFGSARCYNTPLAEANIVGRAVGQALRGLRPVAEIQFFDYLWPAMQQLRSELATLRWRSNGAFACPAVIRVPIGGYLKGGAIWHSQSGEAILAHVPGLRIAFPSRAADAVGLLRSALTGEDPVLFLEHKHLYRQRDCADPFPEASWQLPFGQAAVVRPGQDLTIVTWGATVRLCLETARRLEAADEADVEVIDLRTLVPWDRELVADSVRRTGRLLVVHEDVLTCGFGAEVAAFAAQECFWSLDAPVRRVTAPDLWVPYAPELEATVLPQVEDIVTGARAVLAA</sequence>
<organism evidence="9 10">
    <name type="scientific">Aciditerrimonas ferrireducens</name>
    <dbReference type="NCBI Taxonomy" id="667306"/>
    <lineage>
        <taxon>Bacteria</taxon>
        <taxon>Bacillati</taxon>
        <taxon>Actinomycetota</taxon>
        <taxon>Acidimicrobiia</taxon>
        <taxon>Acidimicrobiales</taxon>
        <taxon>Acidimicrobiaceae</taxon>
        <taxon>Aciditerrimonas</taxon>
    </lineage>
</organism>
<evidence type="ECO:0000256" key="3">
    <source>
        <dbReference type="ARBA" id="ARBA00022532"/>
    </source>
</evidence>
<dbReference type="InterPro" id="IPR009014">
    <property type="entry name" value="Transketo_C/PFOR_II"/>
</dbReference>
<evidence type="ECO:0000259" key="8">
    <source>
        <dbReference type="SMART" id="SM00861"/>
    </source>
</evidence>
<dbReference type="PANTHER" id="PTHR43257">
    <property type="entry name" value="PYRUVATE DEHYDROGENASE E1 COMPONENT BETA SUBUNIT"/>
    <property type="match status" value="1"/>
</dbReference>
<keyword evidence="4" id="KW-0560">Oxidoreductase</keyword>
<comment type="caution">
    <text evidence="9">The sequence shown here is derived from an EMBL/GenBank/DDBJ whole genome shotgun (WGS) entry which is preliminary data.</text>
</comment>
<dbReference type="CDD" id="cd07036">
    <property type="entry name" value="TPP_PYR_E1-PDHc-beta_like"/>
    <property type="match status" value="1"/>
</dbReference>
<dbReference type="InterPro" id="IPR033248">
    <property type="entry name" value="Transketolase_C"/>
</dbReference>
<evidence type="ECO:0000256" key="7">
    <source>
        <dbReference type="SAM" id="MobiDB-lite"/>
    </source>
</evidence>
<evidence type="ECO:0000256" key="1">
    <source>
        <dbReference type="ARBA" id="ARBA00001964"/>
    </source>
</evidence>
<comment type="cofactor">
    <cofactor evidence="1">
        <name>thiamine diphosphate</name>
        <dbReference type="ChEBI" id="CHEBI:58937"/>
    </cofactor>
</comment>
<keyword evidence="5" id="KW-0786">Thiamine pyrophosphate</keyword>
<evidence type="ECO:0000313" key="9">
    <source>
        <dbReference type="EMBL" id="MFC0080927.1"/>
    </source>
</evidence>
<dbReference type="Gene3D" id="3.40.50.970">
    <property type="match status" value="2"/>
</dbReference>
<feature type="domain" description="Transketolase-like pyrimidine-binding" evidence="8">
    <location>
        <begin position="374"/>
        <end position="561"/>
    </location>
</feature>
<name>A0ABV6C1U5_9ACTN</name>
<accession>A0ABV6C1U5</accession>
<dbReference type="CDD" id="cd02000">
    <property type="entry name" value="TPP_E1_PDC_ADC_BCADC"/>
    <property type="match status" value="1"/>
</dbReference>
<dbReference type="PANTHER" id="PTHR43257:SF2">
    <property type="entry name" value="PYRUVATE DEHYDROGENASE E1 COMPONENT SUBUNIT BETA"/>
    <property type="match status" value="1"/>
</dbReference>
<keyword evidence="3" id="KW-0816">Tricarboxylic acid cycle</keyword>
<evidence type="ECO:0000256" key="4">
    <source>
        <dbReference type="ARBA" id="ARBA00023002"/>
    </source>
</evidence>
<proteinExistence type="predicted"/>
<dbReference type="EMBL" id="JBHLYQ010000009">
    <property type="protein sequence ID" value="MFC0080927.1"/>
    <property type="molecule type" value="Genomic_DNA"/>
</dbReference>
<evidence type="ECO:0000256" key="6">
    <source>
        <dbReference type="ARBA" id="ARBA00051911"/>
    </source>
</evidence>
<evidence type="ECO:0000256" key="2">
    <source>
        <dbReference type="ARBA" id="ARBA00012945"/>
    </source>
</evidence>